<evidence type="ECO:0000256" key="1">
    <source>
        <dbReference type="ARBA" id="ARBA00004651"/>
    </source>
</evidence>
<feature type="transmembrane region" description="Helical" evidence="8">
    <location>
        <begin position="149"/>
        <end position="170"/>
    </location>
</feature>
<organism evidence="9 10">
    <name type="scientific">Clostridium disporicum</name>
    <dbReference type="NCBI Taxonomy" id="84024"/>
    <lineage>
        <taxon>Bacteria</taxon>
        <taxon>Bacillati</taxon>
        <taxon>Bacillota</taxon>
        <taxon>Clostridia</taxon>
        <taxon>Eubacteriales</taxon>
        <taxon>Clostridiaceae</taxon>
        <taxon>Clostridium</taxon>
    </lineage>
</organism>
<reference evidence="9 10" key="1">
    <citation type="submission" date="2015-09" db="EMBL/GenBank/DDBJ databases">
        <authorList>
            <consortium name="Pathogen Informatics"/>
        </authorList>
    </citation>
    <scope>NUCLEOTIDE SEQUENCE [LARGE SCALE GENOMIC DNA]</scope>
    <source>
        <strain evidence="9 10">2789STDY5834856</strain>
    </source>
</reference>
<gene>
    <name evidence="9" type="primary">tqsA</name>
    <name evidence="9" type="ORF">ERS852471_00267</name>
</gene>
<keyword evidence="7 8" id="KW-0472">Membrane</keyword>
<dbReference type="PANTHER" id="PTHR21716">
    <property type="entry name" value="TRANSMEMBRANE PROTEIN"/>
    <property type="match status" value="1"/>
</dbReference>
<evidence type="ECO:0000256" key="5">
    <source>
        <dbReference type="ARBA" id="ARBA00022692"/>
    </source>
</evidence>
<keyword evidence="6 8" id="KW-1133">Transmembrane helix</keyword>
<feature type="transmembrane region" description="Helical" evidence="8">
    <location>
        <begin position="316"/>
        <end position="334"/>
    </location>
</feature>
<dbReference type="AlphaFoldDB" id="A0A173YMY9"/>
<evidence type="ECO:0000313" key="10">
    <source>
        <dbReference type="Proteomes" id="UP000095594"/>
    </source>
</evidence>
<dbReference type="GO" id="GO:0005886">
    <property type="term" value="C:plasma membrane"/>
    <property type="evidence" value="ECO:0007669"/>
    <property type="project" value="UniProtKB-SubCell"/>
</dbReference>
<feature type="transmembrane region" description="Helical" evidence="8">
    <location>
        <begin position="68"/>
        <end position="91"/>
    </location>
</feature>
<evidence type="ECO:0000256" key="8">
    <source>
        <dbReference type="SAM" id="Phobius"/>
    </source>
</evidence>
<dbReference type="Proteomes" id="UP000095594">
    <property type="component" value="Unassembled WGS sequence"/>
</dbReference>
<dbReference type="GO" id="GO:0055085">
    <property type="term" value="P:transmembrane transport"/>
    <property type="evidence" value="ECO:0007669"/>
    <property type="project" value="TreeGrafter"/>
</dbReference>
<keyword evidence="4" id="KW-1003">Cell membrane</keyword>
<keyword evidence="3" id="KW-0813">Transport</keyword>
<comment type="similarity">
    <text evidence="2">Belongs to the autoinducer-2 exporter (AI-2E) (TC 2.A.86) family.</text>
</comment>
<dbReference type="Pfam" id="PF01594">
    <property type="entry name" value="AI-2E_transport"/>
    <property type="match status" value="1"/>
</dbReference>
<dbReference type="EMBL" id="CYZX01000002">
    <property type="protein sequence ID" value="CUN64697.1"/>
    <property type="molecule type" value="Genomic_DNA"/>
</dbReference>
<protein>
    <submittedName>
        <fullName evidence="9">Permease</fullName>
    </submittedName>
</protein>
<dbReference type="InterPro" id="IPR002549">
    <property type="entry name" value="AI-2E-like"/>
</dbReference>
<proteinExistence type="inferred from homology"/>
<keyword evidence="5 8" id="KW-0812">Transmembrane</keyword>
<accession>A0A173YMY9</accession>
<feature type="transmembrane region" description="Helical" evidence="8">
    <location>
        <begin position="292"/>
        <end position="310"/>
    </location>
</feature>
<sequence length="342" mass="38079">MIKRKYKSILIKICIVLIFILLLSIYFFYDPVRSVVNLILISFIIAYAIKPLRNYFCDKFKISKRISSLIIIILSIGLFTTIIYFIVPTIIYESGNFGVMLDNVELYLMNMANKLNLSDLSLFETAYIQINEKINLFLASLSGNLIDNIASILENLVGFAIVPVVAYYFLADGELIYNKLLLIFPTDKRILIRKINGNIDKVLSRYIISQLLLSGIIGVLTFIMLIILGIKLPLILAILNAIANIIPYFGPIIGGAPIVFIALMQSPTKAILALIGAFVIQQIEGDLLAPKITGVCINFHPIIIIILLILGGKIGGAAGMILAVPILVIIKVIYDDINYYLF</sequence>
<feature type="transmembrane region" description="Helical" evidence="8">
    <location>
        <begin position="35"/>
        <end position="56"/>
    </location>
</feature>
<evidence type="ECO:0000256" key="2">
    <source>
        <dbReference type="ARBA" id="ARBA00009773"/>
    </source>
</evidence>
<evidence type="ECO:0000256" key="6">
    <source>
        <dbReference type="ARBA" id="ARBA00022989"/>
    </source>
</evidence>
<evidence type="ECO:0000256" key="4">
    <source>
        <dbReference type="ARBA" id="ARBA00022475"/>
    </source>
</evidence>
<evidence type="ECO:0000256" key="3">
    <source>
        <dbReference type="ARBA" id="ARBA00022448"/>
    </source>
</evidence>
<comment type="subcellular location">
    <subcellularLocation>
        <location evidence="1">Cell membrane</location>
        <topology evidence="1">Multi-pass membrane protein</topology>
    </subcellularLocation>
</comment>
<evidence type="ECO:0000256" key="7">
    <source>
        <dbReference type="ARBA" id="ARBA00023136"/>
    </source>
</evidence>
<evidence type="ECO:0000313" key="9">
    <source>
        <dbReference type="EMBL" id="CUN64697.1"/>
    </source>
</evidence>
<name>A0A173YMY9_9CLOT</name>
<feature type="transmembrane region" description="Helical" evidence="8">
    <location>
        <begin position="211"/>
        <end position="238"/>
    </location>
</feature>
<feature type="transmembrane region" description="Helical" evidence="8">
    <location>
        <begin position="9"/>
        <end position="29"/>
    </location>
</feature>
<dbReference type="RefSeq" id="WP_341379650.1">
    <property type="nucleotide sequence ID" value="NZ_CABIXQ010000002.1"/>
</dbReference>
<dbReference type="PANTHER" id="PTHR21716:SF53">
    <property type="entry name" value="PERMEASE PERM-RELATED"/>
    <property type="match status" value="1"/>
</dbReference>
<feature type="transmembrane region" description="Helical" evidence="8">
    <location>
        <begin position="258"/>
        <end position="280"/>
    </location>
</feature>